<protein>
    <submittedName>
        <fullName evidence="2">Maleylpyruvate isomerase N-terminal domain-containing protein</fullName>
    </submittedName>
</protein>
<dbReference type="GO" id="GO:0046872">
    <property type="term" value="F:metal ion binding"/>
    <property type="evidence" value="ECO:0007669"/>
    <property type="project" value="InterPro"/>
</dbReference>
<gene>
    <name evidence="2" type="ORF">NI17_018165</name>
</gene>
<dbReference type="InterPro" id="IPR024344">
    <property type="entry name" value="MDMPI_metal-binding"/>
</dbReference>
<dbReference type="InterPro" id="IPR017517">
    <property type="entry name" value="Maleyloyr_isom"/>
</dbReference>
<feature type="domain" description="Mycothiol-dependent maleylpyruvate isomerase metal-binding" evidence="1">
    <location>
        <begin position="18"/>
        <end position="150"/>
    </location>
</feature>
<keyword evidence="3" id="KW-1185">Reference proteome</keyword>
<keyword evidence="2" id="KW-0413">Isomerase</keyword>
<dbReference type="EMBL" id="CP063196">
    <property type="protein sequence ID" value="UOE18701.1"/>
    <property type="molecule type" value="Genomic_DNA"/>
</dbReference>
<name>A0AA97M382_9ACTN</name>
<dbReference type="NCBIfam" id="TIGR03083">
    <property type="entry name" value="maleylpyruvate isomerase family mycothiol-dependent enzyme"/>
    <property type="match status" value="1"/>
</dbReference>
<dbReference type="InterPro" id="IPR034660">
    <property type="entry name" value="DinB/YfiT-like"/>
</dbReference>
<dbReference type="Gene3D" id="1.20.120.450">
    <property type="entry name" value="dinb family like domain"/>
    <property type="match status" value="1"/>
</dbReference>
<evidence type="ECO:0000259" key="1">
    <source>
        <dbReference type="Pfam" id="PF11716"/>
    </source>
</evidence>
<dbReference type="KEGG" id="thao:NI17_018165"/>
<dbReference type="GO" id="GO:0016853">
    <property type="term" value="F:isomerase activity"/>
    <property type="evidence" value="ECO:0007669"/>
    <property type="project" value="UniProtKB-KW"/>
</dbReference>
<dbReference type="RefSeq" id="WP_068691089.1">
    <property type="nucleotide sequence ID" value="NZ_CP063196.1"/>
</dbReference>
<proteinExistence type="predicted"/>
<dbReference type="SUPFAM" id="SSF109854">
    <property type="entry name" value="DinB/YfiT-like putative metalloenzymes"/>
    <property type="match status" value="1"/>
</dbReference>
<sequence length="213" mass="23808">MTQPHETFLPRVRASQDALVTDLSRFRADDAWARKDSLLPGWSRGHVLTHLARQADAVSTMLERALAGELVAQYPGGEEQRSGDIERGAHRPVEVLLDDVATASRRLVTAAEAFPADRWDDDLLFRSGPRPAYQALVARWREVEIHRVDLGYGYRPEDWPEEFVAFVLPLELDRLPQRAPGVAVPEGHGDAAVLAWLLGRSDDPALPELPPWL</sequence>
<reference evidence="2" key="1">
    <citation type="submission" date="2020-10" db="EMBL/GenBank/DDBJ databases">
        <title>De novo genome project of the cellulose decomposer Thermobifida halotolerans type strain.</title>
        <authorList>
            <person name="Nagy I."/>
            <person name="Horvath B."/>
            <person name="Kukolya J."/>
            <person name="Nagy I."/>
            <person name="Orsini M."/>
        </authorList>
    </citation>
    <scope>NUCLEOTIDE SEQUENCE</scope>
    <source>
        <strain evidence="2">DSM 44931</strain>
    </source>
</reference>
<accession>A0AA97M382</accession>
<evidence type="ECO:0000313" key="3">
    <source>
        <dbReference type="Proteomes" id="UP000265719"/>
    </source>
</evidence>
<evidence type="ECO:0000313" key="2">
    <source>
        <dbReference type="EMBL" id="UOE18701.1"/>
    </source>
</evidence>
<organism evidence="2 3">
    <name type="scientific">Thermobifida halotolerans</name>
    <dbReference type="NCBI Taxonomy" id="483545"/>
    <lineage>
        <taxon>Bacteria</taxon>
        <taxon>Bacillati</taxon>
        <taxon>Actinomycetota</taxon>
        <taxon>Actinomycetes</taxon>
        <taxon>Streptosporangiales</taxon>
        <taxon>Nocardiopsidaceae</taxon>
        <taxon>Thermobifida</taxon>
    </lineage>
</organism>
<dbReference type="AlphaFoldDB" id="A0AA97M382"/>
<dbReference type="Pfam" id="PF11716">
    <property type="entry name" value="MDMPI_N"/>
    <property type="match status" value="1"/>
</dbReference>
<dbReference type="Proteomes" id="UP000265719">
    <property type="component" value="Chromosome"/>
</dbReference>